<gene>
    <name evidence="12" type="ORF">F0Q45_12355</name>
</gene>
<evidence type="ECO:0000256" key="2">
    <source>
        <dbReference type="ARBA" id="ARBA00006601"/>
    </source>
</evidence>
<comment type="pathway">
    <text evidence="1">Nucleotide-sugar biosynthesis; UDP-alpha-D-glucuronate biosynthesis; UDP-alpha-D-glucuronate from UDP-alpha-D-glucose: step 1/1.</text>
</comment>
<evidence type="ECO:0000256" key="9">
    <source>
        <dbReference type="PIRSR" id="PIRSR500134-2"/>
    </source>
</evidence>
<proteinExistence type="inferred from homology"/>
<evidence type="ECO:0000256" key="5">
    <source>
        <dbReference type="ARBA" id="ARBA00023027"/>
    </source>
</evidence>
<feature type="binding site" evidence="10">
    <location>
        <position position="86"/>
    </location>
    <ligand>
        <name>NAD(+)</name>
        <dbReference type="ChEBI" id="CHEBI:57540"/>
    </ligand>
</feature>
<evidence type="ECO:0000259" key="11">
    <source>
        <dbReference type="SMART" id="SM00984"/>
    </source>
</evidence>
<dbReference type="Pfam" id="PF03721">
    <property type="entry name" value="UDPG_MGDP_dh_N"/>
    <property type="match status" value="1"/>
</dbReference>
<dbReference type="SUPFAM" id="SSF51735">
    <property type="entry name" value="NAD(P)-binding Rossmann-fold domains"/>
    <property type="match status" value="1"/>
</dbReference>
<feature type="active site" description="Nucleophile" evidence="8">
    <location>
        <position position="269"/>
    </location>
</feature>
<dbReference type="OrthoDB" id="5193947at2"/>
<sequence length="483" mass="51202">MRISVVGCGYLGSTHAACMAELGHDVLGVDTDALKVSALRSGSAHFYEDGLNDLLAKHTASGKLRFSQSFAEAADFADVHFLTVGTPKSPGSNAHDLSFVLQATQQLARHLRRPSLIVGKSTVPAGTASRLARFVRKISPMGESVQLAWNPEFVRESCAVEDTLRPNRIVVGIDGGTEAAKRAEQTIRCVYARVIETGTPLIVTDLATAELTKIAANAFLATKISFINAIAELSEAAGADIQQLTAALALDPRIGAGALHSGVGFGGGCLPKDLRGLIWCAEQIGAERAASLLRQVDAVNTSRRNRAIKLVFEECGSDISGQRIAVWGAAFKPNTDDIRESPALAVADELHRRGAHVTVYDPVAADNARAAYPHLRYAGSAKTAITGARVLLHLTEWAEFSKFNPIRLTDTGFGSPRCVIDGRGTLDADRWRAAGWTYRALGTTDVHLSAHSPAARGCVACALKSPPMSTLTPMSSTTTGIGL</sequence>
<feature type="binding site" evidence="10">
    <location>
        <position position="156"/>
    </location>
    <ligand>
        <name>NAD(+)</name>
        <dbReference type="ChEBI" id="CHEBI:57540"/>
    </ligand>
</feature>
<dbReference type="SUPFAM" id="SSF48179">
    <property type="entry name" value="6-phosphogluconate dehydrogenase C-terminal domain-like"/>
    <property type="match status" value="1"/>
</dbReference>
<dbReference type="GO" id="GO:0003979">
    <property type="term" value="F:UDP-glucose 6-dehydrogenase activity"/>
    <property type="evidence" value="ECO:0007669"/>
    <property type="project" value="UniProtKB-EC"/>
</dbReference>
<comment type="catalytic activity">
    <reaction evidence="6 7">
        <text>UDP-alpha-D-glucose + 2 NAD(+) + H2O = UDP-alpha-D-glucuronate + 2 NADH + 3 H(+)</text>
        <dbReference type="Rhea" id="RHEA:23596"/>
        <dbReference type="ChEBI" id="CHEBI:15377"/>
        <dbReference type="ChEBI" id="CHEBI:15378"/>
        <dbReference type="ChEBI" id="CHEBI:57540"/>
        <dbReference type="ChEBI" id="CHEBI:57945"/>
        <dbReference type="ChEBI" id="CHEBI:58052"/>
        <dbReference type="ChEBI" id="CHEBI:58885"/>
        <dbReference type="EC" id="1.1.1.22"/>
    </reaction>
</comment>
<dbReference type="RefSeq" id="WP_149654230.1">
    <property type="nucleotide sequence ID" value="NZ_VTZN01000065.1"/>
</dbReference>
<dbReference type="Proteomes" id="UP000324701">
    <property type="component" value="Unassembled WGS sequence"/>
</dbReference>
<evidence type="ECO:0000256" key="7">
    <source>
        <dbReference type="PIRNR" id="PIRNR000124"/>
    </source>
</evidence>
<evidence type="ECO:0000256" key="10">
    <source>
        <dbReference type="PIRSR" id="PIRSR500134-3"/>
    </source>
</evidence>
<dbReference type="Gene3D" id="3.40.50.720">
    <property type="entry name" value="NAD(P)-binding Rossmann-like Domain"/>
    <property type="match status" value="2"/>
</dbReference>
<dbReference type="PIRSF" id="PIRSF000124">
    <property type="entry name" value="UDPglc_GDPman_dh"/>
    <property type="match status" value="1"/>
</dbReference>
<evidence type="ECO:0000256" key="6">
    <source>
        <dbReference type="ARBA" id="ARBA00047473"/>
    </source>
</evidence>
<evidence type="ECO:0000256" key="4">
    <source>
        <dbReference type="ARBA" id="ARBA00023002"/>
    </source>
</evidence>
<dbReference type="InterPro" id="IPR036291">
    <property type="entry name" value="NAD(P)-bd_dom_sf"/>
</dbReference>
<feature type="binding site" evidence="10">
    <location>
        <position position="35"/>
    </location>
    <ligand>
        <name>NAD(+)</name>
        <dbReference type="ChEBI" id="CHEBI:57540"/>
    </ligand>
</feature>
<feature type="binding site" evidence="9">
    <location>
        <position position="266"/>
    </location>
    <ligand>
        <name>substrate</name>
    </ligand>
</feature>
<feature type="binding site" evidence="10">
    <location>
        <position position="339"/>
    </location>
    <ligand>
        <name>NAD(+)</name>
        <dbReference type="ChEBI" id="CHEBI:57540"/>
    </ligand>
</feature>
<dbReference type="PANTHER" id="PTHR43750:SF3">
    <property type="entry name" value="UDP-GLUCOSE 6-DEHYDROGENASE TUAD"/>
    <property type="match status" value="1"/>
</dbReference>
<dbReference type="Gene3D" id="1.20.5.100">
    <property type="entry name" value="Cytochrome c1, transmembrane anchor, C-terminal"/>
    <property type="match status" value="1"/>
</dbReference>
<accession>A0A5B1BNG5</accession>
<dbReference type="PANTHER" id="PTHR43750">
    <property type="entry name" value="UDP-GLUCOSE 6-DEHYDROGENASE TUAD"/>
    <property type="match status" value="1"/>
</dbReference>
<dbReference type="InterPro" id="IPR017476">
    <property type="entry name" value="UDP-Glc/GDP-Man"/>
</dbReference>
<evidence type="ECO:0000256" key="8">
    <source>
        <dbReference type="PIRSR" id="PIRSR500134-1"/>
    </source>
</evidence>
<comment type="caution">
    <text evidence="12">The sequence shown here is derived from an EMBL/GenBank/DDBJ whole genome shotgun (WGS) entry which is preliminary data.</text>
</comment>
<feature type="binding site" evidence="9">
    <location>
        <begin position="153"/>
        <end position="156"/>
    </location>
    <ligand>
        <name>substrate</name>
    </ligand>
</feature>
<dbReference type="InterPro" id="IPR036220">
    <property type="entry name" value="UDP-Glc/GDP-Man_DH_C_sf"/>
</dbReference>
<dbReference type="InterPro" id="IPR028357">
    <property type="entry name" value="UDPglc_DH_bac"/>
</dbReference>
<feature type="binding site" evidence="10">
    <location>
        <position position="122"/>
    </location>
    <ligand>
        <name>NAD(+)</name>
        <dbReference type="ChEBI" id="CHEBI:57540"/>
    </ligand>
</feature>
<dbReference type="SUPFAM" id="SSF52413">
    <property type="entry name" value="UDP-glucose/GDP-mannose dehydrogenase C-terminal domain"/>
    <property type="match status" value="1"/>
</dbReference>
<keyword evidence="5 7" id="KW-0520">NAD</keyword>
<feature type="binding site" evidence="10">
    <location>
        <position position="272"/>
    </location>
    <ligand>
        <name>NAD(+)</name>
        <dbReference type="ChEBI" id="CHEBI:57540"/>
    </ligand>
</feature>
<dbReference type="InterPro" id="IPR014026">
    <property type="entry name" value="UDP-Glc/GDP-Man_DH_dimer"/>
</dbReference>
<dbReference type="InterPro" id="IPR014027">
    <property type="entry name" value="UDP-Glc/GDP-Man_DH_C"/>
</dbReference>
<evidence type="ECO:0000256" key="3">
    <source>
        <dbReference type="ARBA" id="ARBA00012954"/>
    </source>
</evidence>
<name>A0A5B1BNG5_MYCSI</name>
<reference evidence="12 13" key="1">
    <citation type="submission" date="2019-09" db="EMBL/GenBank/DDBJ databases">
        <title>Report of infection by Mycobacterium simiae a patient suffering from pulmonary tuberculosis.</title>
        <authorList>
            <person name="Mohanty P.S."/>
            <person name="Bansal A.K."/>
            <person name="Singh H."/>
            <person name="Sharma S."/>
            <person name="Patil S.A."/>
            <person name="Upadhaya P."/>
            <person name="Singh P.K."/>
            <person name="Kumar D."/>
            <person name="Kumar S."/>
            <person name="Singh R.K."/>
            <person name="Chaudhary B."/>
        </authorList>
    </citation>
    <scope>NUCLEOTIDE SEQUENCE [LARGE SCALE GENOMIC DNA]</scope>
    <source>
        <strain evidence="12 13">JAL-560-SIM</strain>
    </source>
</reference>
<dbReference type="NCBIfam" id="TIGR03026">
    <property type="entry name" value="NDP-sugDHase"/>
    <property type="match status" value="1"/>
</dbReference>
<dbReference type="InterPro" id="IPR008927">
    <property type="entry name" value="6-PGluconate_DH-like_C_sf"/>
</dbReference>
<dbReference type="GO" id="GO:0051287">
    <property type="term" value="F:NAD binding"/>
    <property type="evidence" value="ECO:0007669"/>
    <property type="project" value="InterPro"/>
</dbReference>
<evidence type="ECO:0000313" key="12">
    <source>
        <dbReference type="EMBL" id="KAA1249946.1"/>
    </source>
</evidence>
<dbReference type="InterPro" id="IPR001732">
    <property type="entry name" value="UDP-Glc/GDP-Man_DH_N"/>
</dbReference>
<feature type="binding site" evidence="10">
    <location>
        <position position="30"/>
    </location>
    <ligand>
        <name>NAD(+)</name>
        <dbReference type="ChEBI" id="CHEBI:57540"/>
    </ligand>
</feature>
<dbReference type="GO" id="GO:0000271">
    <property type="term" value="P:polysaccharide biosynthetic process"/>
    <property type="evidence" value="ECO:0007669"/>
    <property type="project" value="InterPro"/>
</dbReference>
<comment type="similarity">
    <text evidence="2 7">Belongs to the UDP-glucose/GDP-mannose dehydrogenase family.</text>
</comment>
<dbReference type="EMBL" id="VTZN01000065">
    <property type="protein sequence ID" value="KAA1249946.1"/>
    <property type="molecule type" value="Genomic_DNA"/>
</dbReference>
<dbReference type="AlphaFoldDB" id="A0A5B1BNG5"/>
<protein>
    <recommendedName>
        <fullName evidence="3 7">UDP-glucose 6-dehydrogenase</fullName>
        <ecNumber evidence="3 7">1.1.1.22</ecNumber>
    </recommendedName>
</protein>
<dbReference type="UniPathway" id="UPA00038">
    <property type="reaction ID" value="UER00491"/>
</dbReference>
<evidence type="ECO:0000256" key="1">
    <source>
        <dbReference type="ARBA" id="ARBA00004701"/>
    </source>
</evidence>
<dbReference type="PIRSF" id="PIRSF500134">
    <property type="entry name" value="UDPglc_DH_bac"/>
    <property type="match status" value="1"/>
</dbReference>
<dbReference type="SMART" id="SM00984">
    <property type="entry name" value="UDPG_MGDP_dh_C"/>
    <property type="match status" value="1"/>
</dbReference>
<dbReference type="Pfam" id="PF00984">
    <property type="entry name" value="UDPG_MGDP_dh"/>
    <property type="match status" value="1"/>
</dbReference>
<feature type="binding site" evidence="9">
    <location>
        <position position="332"/>
    </location>
    <ligand>
        <name>substrate</name>
    </ligand>
</feature>
<dbReference type="EC" id="1.1.1.22" evidence="3 7"/>
<evidence type="ECO:0000313" key="13">
    <source>
        <dbReference type="Proteomes" id="UP000324701"/>
    </source>
</evidence>
<dbReference type="Pfam" id="PF03720">
    <property type="entry name" value="UDPG_MGDP_dh_C"/>
    <property type="match status" value="1"/>
</dbReference>
<keyword evidence="13" id="KW-1185">Reference proteome</keyword>
<dbReference type="GO" id="GO:0006065">
    <property type="term" value="P:UDP-glucuronate biosynthetic process"/>
    <property type="evidence" value="ECO:0007669"/>
    <property type="project" value="UniProtKB-UniPathway"/>
</dbReference>
<feature type="binding site" evidence="9">
    <location>
        <position position="213"/>
    </location>
    <ligand>
        <name>substrate</name>
    </ligand>
</feature>
<keyword evidence="4 7" id="KW-0560">Oxidoreductase</keyword>
<feature type="domain" description="UDP-glucose/GDP-mannose dehydrogenase C-terminal" evidence="11">
    <location>
        <begin position="325"/>
        <end position="428"/>
    </location>
</feature>
<organism evidence="12 13">
    <name type="scientific">Mycobacterium simiae</name>
    <name type="common">Mycobacterium habana</name>
    <dbReference type="NCBI Taxonomy" id="1784"/>
    <lineage>
        <taxon>Bacteria</taxon>
        <taxon>Bacillati</taxon>
        <taxon>Actinomycetota</taxon>
        <taxon>Actinomycetes</taxon>
        <taxon>Mycobacteriales</taxon>
        <taxon>Mycobacteriaceae</taxon>
        <taxon>Mycobacterium</taxon>
        <taxon>Mycobacterium simiae complex</taxon>
    </lineage>
</organism>